<sequence>MMTSDRDFKRIVRARMIETGENYTAARAAVLAAGPDAPAKADLAAADAFVAKTIRNFFDGDRLRSMPVKRKARVVVLLRVMERFEPGRRYAEREVNDLLAPTYDDYAFLRRELVDYRYLARANGEYWLVDEVPERNWLEAQEVPVDEAARVRRAHAAGPENV</sequence>
<evidence type="ECO:0000313" key="3">
    <source>
        <dbReference type="Proteomes" id="UP000318297"/>
    </source>
</evidence>
<evidence type="ECO:0000313" key="2">
    <source>
        <dbReference type="EMBL" id="TWE06884.1"/>
    </source>
</evidence>
<dbReference type="Pfam" id="PF09860">
    <property type="entry name" value="DUF2087"/>
    <property type="match status" value="1"/>
</dbReference>
<keyword evidence="3" id="KW-1185">Reference proteome</keyword>
<comment type="caution">
    <text evidence="2">The sequence shown here is derived from an EMBL/GenBank/DDBJ whole genome shotgun (WGS) entry which is preliminary data.</text>
</comment>
<name>A0A561DU41_9MICO</name>
<dbReference type="InterPro" id="IPR018656">
    <property type="entry name" value="DUF2087"/>
</dbReference>
<organism evidence="2 3">
    <name type="scientific">Rudaeicoccus suwonensis</name>
    <dbReference type="NCBI Taxonomy" id="657409"/>
    <lineage>
        <taxon>Bacteria</taxon>
        <taxon>Bacillati</taxon>
        <taxon>Actinomycetota</taxon>
        <taxon>Actinomycetes</taxon>
        <taxon>Micrococcales</taxon>
        <taxon>Dermacoccaceae</taxon>
        <taxon>Rudaeicoccus</taxon>
    </lineage>
</organism>
<accession>A0A561DU41</accession>
<evidence type="ECO:0000259" key="1">
    <source>
        <dbReference type="Pfam" id="PF09860"/>
    </source>
</evidence>
<dbReference type="Proteomes" id="UP000318297">
    <property type="component" value="Unassembled WGS sequence"/>
</dbReference>
<dbReference type="AlphaFoldDB" id="A0A561DU41"/>
<dbReference type="EMBL" id="VIVQ01000007">
    <property type="protein sequence ID" value="TWE06884.1"/>
    <property type="molecule type" value="Genomic_DNA"/>
</dbReference>
<reference evidence="2 3" key="1">
    <citation type="submission" date="2019-06" db="EMBL/GenBank/DDBJ databases">
        <title>Sequencing the genomes of 1000 actinobacteria strains.</title>
        <authorList>
            <person name="Klenk H.-P."/>
        </authorList>
    </citation>
    <scope>NUCLEOTIDE SEQUENCE [LARGE SCALE GENOMIC DNA]</scope>
    <source>
        <strain evidence="2 3">DSM 19560</strain>
    </source>
</reference>
<feature type="domain" description="DUF2087" evidence="1">
    <location>
        <begin position="62"/>
        <end position="128"/>
    </location>
</feature>
<gene>
    <name evidence="2" type="ORF">BKA23_3534</name>
</gene>
<proteinExistence type="predicted"/>
<protein>
    <recommendedName>
        <fullName evidence="1">DUF2087 domain-containing protein</fullName>
    </recommendedName>
</protein>